<dbReference type="InterPro" id="IPR023416">
    <property type="entry name" value="Transthyretin/HIU_hydrolase_d"/>
</dbReference>
<dbReference type="InterPro" id="IPR014306">
    <property type="entry name" value="Hydroxyisourate_hydrolase"/>
</dbReference>
<dbReference type="Pfam" id="PF00576">
    <property type="entry name" value="Transthyretin"/>
    <property type="match status" value="1"/>
</dbReference>
<evidence type="ECO:0000256" key="2">
    <source>
        <dbReference type="ARBA" id="ARBA00002704"/>
    </source>
</evidence>
<feature type="domain" description="Transthyretin/hydroxyisourate hydrolase" evidence="9">
    <location>
        <begin position="3"/>
        <end position="105"/>
    </location>
</feature>
<dbReference type="NCBIfam" id="TIGR02962">
    <property type="entry name" value="hdxy_isourate"/>
    <property type="match status" value="1"/>
</dbReference>
<evidence type="ECO:0000259" key="9">
    <source>
        <dbReference type="Pfam" id="PF00576"/>
    </source>
</evidence>
<dbReference type="GO" id="GO:0033971">
    <property type="term" value="F:hydroxyisourate hydrolase activity"/>
    <property type="evidence" value="ECO:0007669"/>
    <property type="project" value="UniProtKB-EC"/>
</dbReference>
<keyword evidence="6 8" id="KW-0378">Hydrolase</keyword>
<comment type="catalytic activity">
    <reaction evidence="1 8">
        <text>5-hydroxyisourate + H2O = 5-hydroxy-2-oxo-4-ureido-2,5-dihydro-1H-imidazole-5-carboxylate + H(+)</text>
        <dbReference type="Rhea" id="RHEA:23736"/>
        <dbReference type="ChEBI" id="CHEBI:15377"/>
        <dbReference type="ChEBI" id="CHEBI:15378"/>
        <dbReference type="ChEBI" id="CHEBI:18072"/>
        <dbReference type="ChEBI" id="CHEBI:58639"/>
        <dbReference type="EC" id="3.5.2.17"/>
    </reaction>
</comment>
<reference evidence="10 11" key="1">
    <citation type="submission" date="2020-12" db="EMBL/GenBank/DDBJ databases">
        <title>Draft genome sequence of furan degrading bacterial strain FUR100.</title>
        <authorList>
            <person name="Woiski C."/>
        </authorList>
    </citation>
    <scope>NUCLEOTIDE SEQUENCE [LARGE SCALE GENOMIC DNA]</scope>
    <source>
        <strain evidence="10 11">FUR100</strain>
    </source>
</reference>
<dbReference type="RefSeq" id="WP_197942057.1">
    <property type="nucleotide sequence ID" value="NZ_JAECSB010000090.1"/>
</dbReference>
<evidence type="ECO:0000256" key="1">
    <source>
        <dbReference type="ARBA" id="ARBA00001043"/>
    </source>
</evidence>
<evidence type="ECO:0000256" key="5">
    <source>
        <dbReference type="ARBA" id="ARBA00022631"/>
    </source>
</evidence>
<evidence type="ECO:0000256" key="7">
    <source>
        <dbReference type="PIRSR" id="PIRSR600895-51"/>
    </source>
</evidence>
<feature type="binding site" evidence="7">
    <location>
        <position position="41"/>
    </location>
    <ligand>
        <name>substrate</name>
    </ligand>
</feature>
<sequence length="106" mass="11236">MSVSTHVLDAGTGTPARGVPVRLETGDGAVITSAITDDDGRASVLPTDLQAGIFRLTFDTGAYFHATAQVGFYPEVIIAFVVTDPNRHLHVPVLLSPFAYSTYRGS</sequence>
<dbReference type="CDD" id="cd05822">
    <property type="entry name" value="TLP_HIUase"/>
    <property type="match status" value="1"/>
</dbReference>
<dbReference type="EC" id="3.5.2.17" evidence="8"/>
<dbReference type="InterPro" id="IPR023418">
    <property type="entry name" value="Thyroxine_BS"/>
</dbReference>
<evidence type="ECO:0000256" key="8">
    <source>
        <dbReference type="RuleBase" id="RU361270"/>
    </source>
</evidence>
<comment type="similarity">
    <text evidence="3 8">Belongs to the transthyretin family. 5-hydroxyisourate hydrolase subfamily.</text>
</comment>
<evidence type="ECO:0000313" key="11">
    <source>
        <dbReference type="Proteomes" id="UP000627573"/>
    </source>
</evidence>
<organism evidence="10 11">
    <name type="scientific">Rhodococcus erythropolis</name>
    <name type="common">Arthrobacter picolinophilus</name>
    <dbReference type="NCBI Taxonomy" id="1833"/>
    <lineage>
        <taxon>Bacteria</taxon>
        <taxon>Bacillati</taxon>
        <taxon>Actinomycetota</taxon>
        <taxon>Actinomycetes</taxon>
        <taxon>Mycobacteriales</taxon>
        <taxon>Nocardiaceae</taxon>
        <taxon>Rhodococcus</taxon>
        <taxon>Rhodococcus erythropolis group</taxon>
    </lineage>
</organism>
<dbReference type="SUPFAM" id="SSF49472">
    <property type="entry name" value="Transthyretin (synonym: prealbumin)"/>
    <property type="match status" value="1"/>
</dbReference>
<dbReference type="Gene3D" id="2.60.40.180">
    <property type="entry name" value="Transthyretin/hydroxyisourate hydrolase domain"/>
    <property type="match status" value="1"/>
</dbReference>
<keyword evidence="5 8" id="KW-0659">Purine metabolism</keyword>
<evidence type="ECO:0000256" key="4">
    <source>
        <dbReference type="ARBA" id="ARBA00011881"/>
    </source>
</evidence>
<dbReference type="InterPro" id="IPR000895">
    <property type="entry name" value="Transthyretin/HIU_hydrolase"/>
</dbReference>
<feature type="binding site" evidence="7">
    <location>
        <position position="103"/>
    </location>
    <ligand>
        <name>substrate</name>
    </ligand>
</feature>
<feature type="binding site" evidence="7">
    <location>
        <position position="6"/>
    </location>
    <ligand>
        <name>substrate</name>
    </ligand>
</feature>
<dbReference type="GO" id="GO:0006144">
    <property type="term" value="P:purine nucleobase metabolic process"/>
    <property type="evidence" value="ECO:0007669"/>
    <property type="project" value="UniProtKB-KW"/>
</dbReference>
<accession>A0A8I1A5P5</accession>
<dbReference type="PROSITE" id="PS00768">
    <property type="entry name" value="TRANSTHYRETIN_1"/>
    <property type="match status" value="1"/>
</dbReference>
<dbReference type="AlphaFoldDB" id="A0A8I1A5P5"/>
<dbReference type="InterPro" id="IPR036817">
    <property type="entry name" value="Transthyretin/HIU_hydrolase_sf"/>
</dbReference>
<evidence type="ECO:0000313" key="10">
    <source>
        <dbReference type="EMBL" id="MBH5146495.1"/>
    </source>
</evidence>
<gene>
    <name evidence="10" type="primary">uraH</name>
    <name evidence="10" type="ORF">I3517_28210</name>
</gene>
<comment type="caution">
    <text evidence="10">The sequence shown here is derived from an EMBL/GenBank/DDBJ whole genome shotgun (WGS) entry which is preliminary data.</text>
</comment>
<comment type="subunit">
    <text evidence="4 8">Homotetramer.</text>
</comment>
<dbReference type="Proteomes" id="UP000627573">
    <property type="component" value="Unassembled WGS sequence"/>
</dbReference>
<evidence type="ECO:0000256" key="3">
    <source>
        <dbReference type="ARBA" id="ARBA00009850"/>
    </source>
</evidence>
<evidence type="ECO:0000256" key="6">
    <source>
        <dbReference type="ARBA" id="ARBA00022801"/>
    </source>
</evidence>
<proteinExistence type="inferred from homology"/>
<dbReference type="EMBL" id="JAECSB010000090">
    <property type="protein sequence ID" value="MBH5146495.1"/>
    <property type="molecule type" value="Genomic_DNA"/>
</dbReference>
<dbReference type="PANTHER" id="PTHR10395:SF7">
    <property type="entry name" value="5-HYDROXYISOURATE HYDROLASE"/>
    <property type="match status" value="1"/>
</dbReference>
<dbReference type="PANTHER" id="PTHR10395">
    <property type="entry name" value="URICASE AND TRANSTHYRETIN-RELATED"/>
    <property type="match status" value="1"/>
</dbReference>
<dbReference type="PRINTS" id="PR00189">
    <property type="entry name" value="TRNSTHYRETIN"/>
</dbReference>
<name>A0A8I1A5P5_RHOER</name>
<comment type="function">
    <text evidence="2">Catalyzes the hydrolysis of 5-hydroxyisourate (HIU) to 2-oxo-4-hydroxy-4-carboxy-5-ureidoimidazoline (OHCU).</text>
</comment>
<keyword evidence="11" id="KW-1185">Reference proteome</keyword>
<protein>
    <recommendedName>
        <fullName evidence="8">5-hydroxyisourate hydrolase</fullName>
        <shortName evidence="8">HIU hydrolase</shortName>
        <shortName evidence="8">HIUHase</shortName>
        <ecNumber evidence="8">3.5.2.17</ecNumber>
    </recommendedName>
</protein>